<protein>
    <submittedName>
        <fullName evidence="1">Uncharacterized protein</fullName>
    </submittedName>
</protein>
<organism evidence="1">
    <name type="scientific">viral metagenome</name>
    <dbReference type="NCBI Taxonomy" id="1070528"/>
    <lineage>
        <taxon>unclassified sequences</taxon>
        <taxon>metagenomes</taxon>
        <taxon>organismal metagenomes</taxon>
    </lineage>
</organism>
<proteinExistence type="predicted"/>
<name>A0A6C0H1Y9_9ZZZZ</name>
<reference evidence="1" key="1">
    <citation type="journal article" date="2020" name="Nature">
        <title>Giant virus diversity and host interactions through global metagenomics.</title>
        <authorList>
            <person name="Schulz F."/>
            <person name="Roux S."/>
            <person name="Paez-Espino D."/>
            <person name="Jungbluth S."/>
            <person name="Walsh D.A."/>
            <person name="Denef V.J."/>
            <person name="McMahon K.D."/>
            <person name="Konstantinidis K.T."/>
            <person name="Eloe-Fadrosh E.A."/>
            <person name="Kyrpides N.C."/>
            <person name="Woyke T."/>
        </authorList>
    </citation>
    <scope>NUCLEOTIDE SEQUENCE</scope>
    <source>
        <strain evidence="1">GVMAG-M-3300023179-4</strain>
    </source>
</reference>
<sequence length="265" mass="31085">MNYLKKYLKYKQKYISLKNKLRGGRTKSDYVVGINFEGGKIIKHIKKYVQCLAYANLQITMDAPYHSIPRVADEALRNRGRSEQQFDKKYGYDEEKLCDKLELILEHIKRKYHDIKLVIQIARGKAAISTENEIIIPILNKCEIKNYEIIHGYRTSNYYIPKDDTKFIFINYGMFAELSDNIPLFIGEICNPVITYDIQNYNKDNYGNKFIYDGIESFEEDPKNILNQIVGFKKLILYGISDTMPFITPEIYCEEHILPELVESL</sequence>
<evidence type="ECO:0000313" key="1">
    <source>
        <dbReference type="EMBL" id="QHT74073.1"/>
    </source>
</evidence>
<dbReference type="AlphaFoldDB" id="A0A6C0H1Y9"/>
<accession>A0A6C0H1Y9</accession>
<dbReference type="EMBL" id="MN739837">
    <property type="protein sequence ID" value="QHT74073.1"/>
    <property type="molecule type" value="Genomic_DNA"/>
</dbReference>